<dbReference type="GO" id="GO:0016020">
    <property type="term" value="C:membrane"/>
    <property type="evidence" value="ECO:0007669"/>
    <property type="project" value="UniProtKB-SubCell"/>
</dbReference>
<gene>
    <name evidence="11" type="ORF">N0F65_011419</name>
</gene>
<dbReference type="CDD" id="cd00038">
    <property type="entry name" value="CAP_ED"/>
    <property type="match status" value="2"/>
</dbReference>
<dbReference type="InterPro" id="IPR000595">
    <property type="entry name" value="cNMP-bd_dom"/>
</dbReference>
<evidence type="ECO:0000256" key="4">
    <source>
        <dbReference type="ARBA" id="ARBA00022989"/>
    </source>
</evidence>
<feature type="region of interest" description="Disordered" evidence="8">
    <location>
        <begin position="1"/>
        <end position="29"/>
    </location>
</feature>
<organism evidence="11 12">
    <name type="scientific">Lagenidium giganteum</name>
    <dbReference type="NCBI Taxonomy" id="4803"/>
    <lineage>
        <taxon>Eukaryota</taxon>
        <taxon>Sar</taxon>
        <taxon>Stramenopiles</taxon>
        <taxon>Oomycota</taxon>
        <taxon>Peronosporomycetes</taxon>
        <taxon>Pythiales</taxon>
        <taxon>Pythiaceae</taxon>
    </lineage>
</organism>
<keyword evidence="12" id="KW-1185">Reference proteome</keyword>
<evidence type="ECO:0000256" key="2">
    <source>
        <dbReference type="ARBA" id="ARBA00022448"/>
    </source>
</evidence>
<sequence length="1245" mass="141870">MNASLDVNHGTHKKSQVVPSTSPVHRSSAPEISLVSGPGALAASITASVAPSPAPLTTAKSLNPALLPVKPELDIRKKKRQSSVFLLANKQGSRSRFILKCSQLYNLRRRWAAILFPILDPRSTGKLIWDSIIMFLVLYSSIIVPIEVGFPDMEFDGGWNVVAITSDVLFCLDLLHHFFVGFHSEDDDSLVTDRRVIAKRYLSSWFLLDFVASMPTEYIATAFSDADTAKDRSVMSFKLTRILRLVRVAKLARLIKVRQFAMKLEDALELDAVFMRLTRLVLQVLLITHVLACFWHMVGYTEDYSSPSWINTLPFGRNSSGARYLYSYYWAVATLAGVGYGDIHATNSDERIYSIMTEIVGASVFGIIIGNITKILDNWNRETNSRVRKLSMVEAFIKRKGLPKDLRIKLTRYFRHYIARTSAFDERALLFEFSLSLRGEILHETYKNTFFTIPAFANLSTQFVIDMAMYIKPLIAVQGEVLAKEHSVGTEMFILNEGIVEVKRTASNGEWIIVLEILTERGIFGESSLLNYTLHQNSYTAKATCDLYTLPKEDFDRLIEEFPEAEHTLLAYHQQRKELYERVFEQTLARYRVYMNSRNNDPVSEMAGIENIYPSLTVLLDGVLRSYRSVPIPILQKMTLEISMGVSVFNSANEKRKMIGILAQEGDNKPLSLQRRLLRPINPDYMPKRVWDVYITILLIYCALAIPFEITFLGTESDDDQTPGRENFEMIIEVSFGLDMLLNFRTGVMNKAGHLVMDNVYIVRAYLKSWFWVDLLSVIPVSTIVSSTMPEQTSSHSFNFIRIVRLFKLARLLKLIRTLIRVQHMAAARHTTSRILRLVMKIVIIAHGLTCGYYYVATTSIDVYNQTLVDIMPETNTVFDKYVYCLYWAVTTMTTVGYGDVAPGNPAMIMYAIIGVLIGASTFTYIVGTLSSLVDEMQMDTDFYRERMDRLKAYLKERQVSKPLAARLRRYYEYYLAQRDDMNEQEIVMSLSDSLRTQLIMHLNRDIVSKMSFFAFCTPGEYVFKEGQVGRHMYFLIKGVAEILFHAQTSEEVVVATLYEGNYFGEIAMLTMSKRAASIRAKTHMSMFVLSRSGLDRMSMHYPEMANNIIQEFRNKIKDIKQTNATRQLGPVVQEDIRAARVRSNLMRGGSVSELQENLQELEAIVTRMVAIFGGDDKGKRKALSCVMQHLRKFEFSLDDFLCAAEEFSSLGEMYPVNRATMDHPHLASIVLATLARSRRRSSFS</sequence>
<dbReference type="Proteomes" id="UP001146120">
    <property type="component" value="Unassembled WGS sequence"/>
</dbReference>
<feature type="transmembrane region" description="Helical" evidence="9">
    <location>
        <begin position="838"/>
        <end position="856"/>
    </location>
</feature>
<keyword evidence="3 9" id="KW-0812">Transmembrane</keyword>
<dbReference type="SUPFAM" id="SSF51206">
    <property type="entry name" value="cAMP-binding domain-like"/>
    <property type="match status" value="2"/>
</dbReference>
<evidence type="ECO:0000313" key="11">
    <source>
        <dbReference type="EMBL" id="DBA03518.1"/>
    </source>
</evidence>
<dbReference type="InterPro" id="IPR005821">
    <property type="entry name" value="Ion_trans_dom"/>
</dbReference>
<evidence type="ECO:0000256" key="7">
    <source>
        <dbReference type="ARBA" id="ARBA00023303"/>
    </source>
</evidence>
<dbReference type="PROSITE" id="PS00889">
    <property type="entry name" value="CNMP_BINDING_2"/>
    <property type="match status" value="1"/>
</dbReference>
<dbReference type="SUPFAM" id="SSF81324">
    <property type="entry name" value="Voltage-gated potassium channels"/>
    <property type="match status" value="2"/>
</dbReference>
<dbReference type="Gene3D" id="2.60.120.10">
    <property type="entry name" value="Jelly Rolls"/>
    <property type="match status" value="2"/>
</dbReference>
<feature type="transmembrane region" description="Helical" evidence="9">
    <location>
        <begin position="691"/>
        <end position="710"/>
    </location>
</feature>
<feature type="transmembrane region" description="Helical" evidence="9">
    <location>
        <begin position="908"/>
        <end position="930"/>
    </location>
</feature>
<protein>
    <recommendedName>
        <fullName evidence="10">Cyclic nucleotide-binding domain-containing protein</fullName>
    </recommendedName>
</protein>
<evidence type="ECO:0000259" key="10">
    <source>
        <dbReference type="PROSITE" id="PS50042"/>
    </source>
</evidence>
<reference evidence="11" key="2">
    <citation type="journal article" date="2023" name="Microbiol Resour">
        <title>Decontamination and Annotation of the Draft Genome Sequence of the Oomycete Lagenidium giganteum ARSEF 373.</title>
        <authorList>
            <person name="Morgan W.R."/>
            <person name="Tartar A."/>
        </authorList>
    </citation>
    <scope>NUCLEOTIDE SEQUENCE</scope>
    <source>
        <strain evidence="11">ARSEF 373</strain>
    </source>
</reference>
<evidence type="ECO:0000256" key="3">
    <source>
        <dbReference type="ARBA" id="ARBA00022692"/>
    </source>
</evidence>
<keyword evidence="2" id="KW-0813">Transport</keyword>
<dbReference type="EMBL" id="DAKRPA010000018">
    <property type="protein sequence ID" value="DBA03518.1"/>
    <property type="molecule type" value="Genomic_DNA"/>
</dbReference>
<dbReference type="GO" id="GO:0005249">
    <property type="term" value="F:voltage-gated potassium channel activity"/>
    <property type="evidence" value="ECO:0007669"/>
    <property type="project" value="InterPro"/>
</dbReference>
<evidence type="ECO:0000256" key="1">
    <source>
        <dbReference type="ARBA" id="ARBA00004141"/>
    </source>
</evidence>
<keyword evidence="4 9" id="KW-1133">Transmembrane helix</keyword>
<feature type="domain" description="Cyclic nucleotide-binding" evidence="10">
    <location>
        <begin position="455"/>
        <end position="576"/>
    </location>
</feature>
<dbReference type="Gene3D" id="1.10.287.630">
    <property type="entry name" value="Helix hairpin bin"/>
    <property type="match status" value="2"/>
</dbReference>
<keyword evidence="6 9" id="KW-0472">Membrane</keyword>
<accession>A0AAV2Z9A6</accession>
<evidence type="ECO:0000256" key="6">
    <source>
        <dbReference type="ARBA" id="ARBA00023136"/>
    </source>
</evidence>
<reference evidence="11" key="1">
    <citation type="submission" date="2022-11" db="EMBL/GenBank/DDBJ databases">
        <authorList>
            <person name="Morgan W.R."/>
            <person name="Tartar A."/>
        </authorList>
    </citation>
    <scope>NUCLEOTIDE SEQUENCE</scope>
    <source>
        <strain evidence="11">ARSEF 373</strain>
    </source>
</reference>
<dbReference type="InterPro" id="IPR003938">
    <property type="entry name" value="K_chnl_volt-dep_EAG/ELK/ERG"/>
</dbReference>
<dbReference type="SMART" id="SM00100">
    <property type="entry name" value="cNMP"/>
    <property type="match status" value="2"/>
</dbReference>
<comment type="subcellular location">
    <subcellularLocation>
        <location evidence="1">Membrane</location>
        <topology evidence="1">Multi-pass membrane protein</topology>
    </subcellularLocation>
</comment>
<dbReference type="InterPro" id="IPR018488">
    <property type="entry name" value="cNMP-bd_CS"/>
</dbReference>
<dbReference type="FunFam" id="1.10.287.70:FF:000123">
    <property type="entry name" value="Potassium channel KAT3"/>
    <property type="match status" value="2"/>
</dbReference>
<dbReference type="Pfam" id="PF00027">
    <property type="entry name" value="cNMP_binding"/>
    <property type="match status" value="2"/>
</dbReference>
<evidence type="ECO:0000313" key="12">
    <source>
        <dbReference type="Proteomes" id="UP001146120"/>
    </source>
</evidence>
<evidence type="ECO:0000256" key="8">
    <source>
        <dbReference type="SAM" id="MobiDB-lite"/>
    </source>
</evidence>
<evidence type="ECO:0000256" key="9">
    <source>
        <dbReference type="SAM" id="Phobius"/>
    </source>
</evidence>
<proteinExistence type="predicted"/>
<dbReference type="PANTHER" id="PTHR47823">
    <property type="entry name" value="ION_TRANS DOMAIN-CONTAINING PROTEIN"/>
    <property type="match status" value="1"/>
</dbReference>
<name>A0AAV2Z9A6_9STRA</name>
<dbReference type="PROSITE" id="PS50042">
    <property type="entry name" value="CNMP_BINDING_3"/>
    <property type="match status" value="2"/>
</dbReference>
<comment type="caution">
    <text evidence="11">The sequence shown here is derived from an EMBL/GenBank/DDBJ whole genome shotgun (WGS) entry which is preliminary data.</text>
</comment>
<keyword evidence="7" id="KW-0407">Ion channel</keyword>
<dbReference type="InterPro" id="IPR018490">
    <property type="entry name" value="cNMP-bd_dom_sf"/>
</dbReference>
<dbReference type="PANTHER" id="PTHR47823:SF9">
    <property type="entry name" value="CHROMOSOME UNDETERMINED SCAFFOLD_10, WHOLE GENOME SHOTGUN SEQUENCE"/>
    <property type="match status" value="1"/>
</dbReference>
<dbReference type="Gene3D" id="1.10.287.70">
    <property type="match status" value="2"/>
</dbReference>
<dbReference type="InterPro" id="IPR014710">
    <property type="entry name" value="RmlC-like_jellyroll"/>
</dbReference>
<feature type="domain" description="Cyclic nucleotide-binding" evidence="10">
    <location>
        <begin position="987"/>
        <end position="1116"/>
    </location>
</feature>
<evidence type="ECO:0000256" key="5">
    <source>
        <dbReference type="ARBA" id="ARBA00023065"/>
    </source>
</evidence>
<dbReference type="Pfam" id="PF00520">
    <property type="entry name" value="Ion_trans"/>
    <property type="match status" value="2"/>
</dbReference>
<dbReference type="PRINTS" id="PR01463">
    <property type="entry name" value="EAGCHANLFMLY"/>
</dbReference>
<keyword evidence="5" id="KW-0406">Ion transport</keyword>
<dbReference type="AlphaFoldDB" id="A0AAV2Z9A6"/>